<dbReference type="InterPro" id="IPR003772">
    <property type="entry name" value="YceD"/>
</dbReference>
<proteinExistence type="predicted"/>
<dbReference type="OrthoDB" id="8443793at2"/>
<reference evidence="1 2" key="1">
    <citation type="submission" date="2016-09" db="EMBL/GenBank/DDBJ databases">
        <title>Metabolic pathway, cell adaptation mechanisms and a novel monoxygenase revealed through proteogenomic-transcription analysis of a Sphingomonas haloaromaticamans strain degrading the fungicide ortho-phenylphenol.</title>
        <authorList>
            <person name="Perruchon C."/>
            <person name="Papadopoulou E.S."/>
            <person name="Rousidou C."/>
            <person name="Vasileiadis S."/>
            <person name="Tanou G."/>
            <person name="Amoutzias G."/>
            <person name="Molassiotis A."/>
            <person name="Karpouzas D.G."/>
        </authorList>
    </citation>
    <scope>NUCLEOTIDE SEQUENCE [LARGE SCALE GENOMIC DNA]</scope>
    <source>
        <strain evidence="1 2">P3</strain>
    </source>
</reference>
<evidence type="ECO:0000313" key="1">
    <source>
        <dbReference type="EMBL" id="OHT18317.1"/>
    </source>
</evidence>
<organism evidence="1 2">
    <name type="scientific">Edaphosphingomonas haloaromaticamans</name>
    <dbReference type="NCBI Taxonomy" id="653954"/>
    <lineage>
        <taxon>Bacteria</taxon>
        <taxon>Pseudomonadati</taxon>
        <taxon>Pseudomonadota</taxon>
        <taxon>Alphaproteobacteria</taxon>
        <taxon>Sphingomonadales</taxon>
        <taxon>Rhizorhabdaceae</taxon>
        <taxon>Edaphosphingomonas</taxon>
    </lineage>
</organism>
<dbReference type="RefSeq" id="WP_070931896.1">
    <property type="nucleotide sequence ID" value="NZ_MIPT01000001.1"/>
</dbReference>
<gene>
    <name evidence="1" type="ORF">BHE75_00288</name>
</gene>
<dbReference type="Proteomes" id="UP000179467">
    <property type="component" value="Unassembled WGS sequence"/>
</dbReference>
<name>A0A1S1H897_9SPHN</name>
<dbReference type="AlphaFoldDB" id="A0A1S1H897"/>
<accession>A0A1S1H897</accession>
<comment type="caution">
    <text evidence="1">The sequence shown here is derived from an EMBL/GenBank/DDBJ whole genome shotgun (WGS) entry which is preliminary data.</text>
</comment>
<protein>
    <recommendedName>
        <fullName evidence="3">ACR</fullName>
    </recommendedName>
</protein>
<evidence type="ECO:0008006" key="3">
    <source>
        <dbReference type="Google" id="ProtNLM"/>
    </source>
</evidence>
<evidence type="ECO:0000313" key="2">
    <source>
        <dbReference type="Proteomes" id="UP000179467"/>
    </source>
</evidence>
<keyword evidence="2" id="KW-1185">Reference proteome</keyword>
<dbReference type="Pfam" id="PF02620">
    <property type="entry name" value="YceD"/>
    <property type="match status" value="1"/>
</dbReference>
<dbReference type="EMBL" id="MIPT01000001">
    <property type="protein sequence ID" value="OHT18317.1"/>
    <property type="molecule type" value="Genomic_DNA"/>
</dbReference>
<sequence>MTTAPEFARPIRFDSIGEAERAVDLEATPEERAALARRFGLIALDRLVAGARLHRQGQAVLAEGRLAAEVQQACVATGEPVPAAIDESFRLRFVPEAEMSAEGDEIELSEEDCDTIPFDGALIDIGEAVAETLALALDPFPRSPDAAATLKAAGVLLEGEEETGPFAVLKALRDKLGG</sequence>